<comment type="caution">
    <text evidence="6">The sequence shown here is derived from an EMBL/GenBank/DDBJ whole genome shotgun (WGS) entry which is preliminary data.</text>
</comment>
<evidence type="ECO:0000256" key="1">
    <source>
        <dbReference type="ARBA" id="ARBA00004193"/>
    </source>
</evidence>
<dbReference type="SUPFAM" id="SSF53850">
    <property type="entry name" value="Periplasmic binding protein-like II"/>
    <property type="match status" value="1"/>
</dbReference>
<dbReference type="Pfam" id="PF00496">
    <property type="entry name" value="SBP_bac_5"/>
    <property type="match status" value="1"/>
</dbReference>
<dbReference type="Proteomes" id="UP000610862">
    <property type="component" value="Unassembled WGS sequence"/>
</dbReference>
<evidence type="ECO:0000256" key="2">
    <source>
        <dbReference type="ARBA" id="ARBA00005695"/>
    </source>
</evidence>
<evidence type="ECO:0000259" key="5">
    <source>
        <dbReference type="Pfam" id="PF00496"/>
    </source>
</evidence>
<comment type="similarity">
    <text evidence="2">Belongs to the bacterial solute-binding protein 5 family.</text>
</comment>
<dbReference type="PROSITE" id="PS51257">
    <property type="entry name" value="PROKAR_LIPOPROTEIN"/>
    <property type="match status" value="1"/>
</dbReference>
<dbReference type="GO" id="GO:0015833">
    <property type="term" value="P:peptide transport"/>
    <property type="evidence" value="ECO:0007669"/>
    <property type="project" value="TreeGrafter"/>
</dbReference>
<dbReference type="Gene3D" id="3.10.105.10">
    <property type="entry name" value="Dipeptide-binding Protein, Domain 3"/>
    <property type="match status" value="1"/>
</dbReference>
<evidence type="ECO:0000256" key="4">
    <source>
        <dbReference type="ARBA" id="ARBA00022729"/>
    </source>
</evidence>
<reference evidence="6" key="1">
    <citation type="submission" date="2020-08" db="EMBL/GenBank/DDBJ databases">
        <title>Genome public.</title>
        <authorList>
            <person name="Liu C."/>
            <person name="Sun Q."/>
        </authorList>
    </citation>
    <scope>NUCLEOTIDE SEQUENCE</scope>
    <source>
        <strain evidence="6">NSJ-24</strain>
    </source>
</reference>
<dbReference type="InterPro" id="IPR023765">
    <property type="entry name" value="SBP_5_CS"/>
</dbReference>
<dbReference type="Gene3D" id="3.40.190.10">
    <property type="entry name" value="Periplasmic binding protein-like II"/>
    <property type="match status" value="1"/>
</dbReference>
<dbReference type="RefSeq" id="WP_187525039.1">
    <property type="nucleotide sequence ID" value="NZ_JACRTA010000001.1"/>
</dbReference>
<dbReference type="PIRSF" id="PIRSF002741">
    <property type="entry name" value="MppA"/>
    <property type="match status" value="1"/>
</dbReference>
<protein>
    <submittedName>
        <fullName evidence="6">ABC transporter substrate-binding protein</fullName>
    </submittedName>
</protein>
<dbReference type="InterPro" id="IPR000914">
    <property type="entry name" value="SBP_5_dom"/>
</dbReference>
<evidence type="ECO:0000313" key="6">
    <source>
        <dbReference type="EMBL" id="MBC8567941.1"/>
    </source>
</evidence>
<accession>A0A926E9H0</accession>
<sequence>MKNKSLLKKGIGILLLLIMSAGVLSGCGKTSSEEEGISVYIGGTIFDGSLDPVKGAMSYGYPFTNNALTKVTPESEYTGDLASDWKISEDALTYTFNLKEGIKFHDGSDFTAEDVVFTYNEVKNNQGNNENVDLSRMESAEATDDYTVTFKLSEPYSSFLDQTACLGIVPSDGYDSKTFDTVPIGTGPWKVIQYDTAQKIIVQANEDYYGGVPSIKQVTILNMEEDTAIANAKSGELDVVMVDPNYADEEVKGMHIENLETMDVRQIGLPVTAETSYITEDGQKIIVGNNVTSDKAVRQALAIGIDRQKIINDALNGIGKPAEGFTSNLVWGNTTSYEDNRKDEAAELLEAAGWIKGDDGIYEKNGKKCEFTILSPSGDTARYQLAAAVAEEAKTLGIKIDVDQKTWDELSTAAASNGVVWGWGQFDPVVLKNLFYSDSFTGNGTSNTIRYSDAEVDKLVEEALNSNNREDAVKAWKEVQTATADDYAYLYIVNIEHSYFVKDDLDISVDTQIPHPHGHGAPVINNMNEWTLK</sequence>
<feature type="domain" description="Solute-binding protein family 5" evidence="5">
    <location>
        <begin position="77"/>
        <end position="427"/>
    </location>
</feature>
<evidence type="ECO:0000313" key="7">
    <source>
        <dbReference type="Proteomes" id="UP000610862"/>
    </source>
</evidence>
<dbReference type="InterPro" id="IPR039424">
    <property type="entry name" value="SBP_5"/>
</dbReference>
<dbReference type="GO" id="GO:1904680">
    <property type="term" value="F:peptide transmembrane transporter activity"/>
    <property type="evidence" value="ECO:0007669"/>
    <property type="project" value="TreeGrafter"/>
</dbReference>
<organism evidence="6 7">
    <name type="scientific">Lentihominibacter hominis</name>
    <dbReference type="NCBI Taxonomy" id="2763645"/>
    <lineage>
        <taxon>Bacteria</taxon>
        <taxon>Bacillati</taxon>
        <taxon>Bacillota</taxon>
        <taxon>Clostridia</taxon>
        <taxon>Peptostreptococcales</taxon>
        <taxon>Anaerovoracaceae</taxon>
        <taxon>Lentihominibacter</taxon>
    </lineage>
</organism>
<dbReference type="AlphaFoldDB" id="A0A926E9H0"/>
<dbReference type="PANTHER" id="PTHR30290">
    <property type="entry name" value="PERIPLASMIC BINDING COMPONENT OF ABC TRANSPORTER"/>
    <property type="match status" value="1"/>
</dbReference>
<dbReference type="GO" id="GO:0043190">
    <property type="term" value="C:ATP-binding cassette (ABC) transporter complex"/>
    <property type="evidence" value="ECO:0007669"/>
    <property type="project" value="InterPro"/>
</dbReference>
<keyword evidence="4" id="KW-0732">Signal</keyword>
<keyword evidence="3" id="KW-0813">Transport</keyword>
<dbReference type="EMBL" id="JACRTA010000001">
    <property type="protein sequence ID" value="MBC8567941.1"/>
    <property type="molecule type" value="Genomic_DNA"/>
</dbReference>
<comment type="subcellular location">
    <subcellularLocation>
        <location evidence="1">Cell membrane</location>
        <topology evidence="1">Lipid-anchor</topology>
    </subcellularLocation>
</comment>
<dbReference type="PROSITE" id="PS01040">
    <property type="entry name" value="SBP_BACTERIAL_5"/>
    <property type="match status" value="1"/>
</dbReference>
<gene>
    <name evidence="6" type="ORF">H8692_04060</name>
</gene>
<proteinExistence type="inferred from homology"/>
<dbReference type="PANTHER" id="PTHR30290:SF9">
    <property type="entry name" value="OLIGOPEPTIDE-BINDING PROTEIN APPA"/>
    <property type="match status" value="1"/>
</dbReference>
<dbReference type="CDD" id="cd08518">
    <property type="entry name" value="PBP2_NikA_DppA_OppA_like_19"/>
    <property type="match status" value="1"/>
</dbReference>
<name>A0A926E9H0_9FIRM</name>
<dbReference type="GO" id="GO:0042597">
    <property type="term" value="C:periplasmic space"/>
    <property type="evidence" value="ECO:0007669"/>
    <property type="project" value="UniProtKB-ARBA"/>
</dbReference>
<evidence type="ECO:0000256" key="3">
    <source>
        <dbReference type="ARBA" id="ARBA00022448"/>
    </source>
</evidence>
<keyword evidence="7" id="KW-1185">Reference proteome</keyword>
<dbReference type="InterPro" id="IPR030678">
    <property type="entry name" value="Peptide/Ni-bd"/>
</dbReference>